<proteinExistence type="predicted"/>
<dbReference type="EMBL" id="MNCJ02000322">
    <property type="protein sequence ID" value="KAF5797285.1"/>
    <property type="molecule type" value="Genomic_DNA"/>
</dbReference>
<gene>
    <name evidence="1" type="ORF">HanXRQr2_Chr07g0278811</name>
</gene>
<accession>A0A9K3NEW0</accession>
<reference evidence="1" key="2">
    <citation type="submission" date="2020-06" db="EMBL/GenBank/DDBJ databases">
        <title>Helianthus annuus Genome sequencing and assembly Release 2.</title>
        <authorList>
            <person name="Gouzy J."/>
            <person name="Langlade N."/>
            <person name="Munos S."/>
        </authorList>
    </citation>
    <scope>NUCLEOTIDE SEQUENCE</scope>
    <source>
        <tissue evidence="1">Leaves</tissue>
    </source>
</reference>
<dbReference type="Proteomes" id="UP000215914">
    <property type="component" value="Unassembled WGS sequence"/>
</dbReference>
<evidence type="ECO:0000313" key="2">
    <source>
        <dbReference type="Proteomes" id="UP000215914"/>
    </source>
</evidence>
<protein>
    <submittedName>
        <fullName evidence="1">Uncharacterized protein</fullName>
    </submittedName>
</protein>
<dbReference type="AlphaFoldDB" id="A0A9K3NEW0"/>
<keyword evidence="2" id="KW-1185">Reference proteome</keyword>
<organism evidence="1 2">
    <name type="scientific">Helianthus annuus</name>
    <name type="common">Common sunflower</name>
    <dbReference type="NCBI Taxonomy" id="4232"/>
    <lineage>
        <taxon>Eukaryota</taxon>
        <taxon>Viridiplantae</taxon>
        <taxon>Streptophyta</taxon>
        <taxon>Embryophyta</taxon>
        <taxon>Tracheophyta</taxon>
        <taxon>Spermatophyta</taxon>
        <taxon>Magnoliopsida</taxon>
        <taxon>eudicotyledons</taxon>
        <taxon>Gunneridae</taxon>
        <taxon>Pentapetalae</taxon>
        <taxon>asterids</taxon>
        <taxon>campanulids</taxon>
        <taxon>Asterales</taxon>
        <taxon>Asteraceae</taxon>
        <taxon>Asteroideae</taxon>
        <taxon>Heliantheae alliance</taxon>
        <taxon>Heliantheae</taxon>
        <taxon>Helianthus</taxon>
    </lineage>
</organism>
<evidence type="ECO:0000313" key="1">
    <source>
        <dbReference type="EMBL" id="KAF5797285.1"/>
    </source>
</evidence>
<comment type="caution">
    <text evidence="1">The sequence shown here is derived from an EMBL/GenBank/DDBJ whole genome shotgun (WGS) entry which is preliminary data.</text>
</comment>
<sequence>MQVGPDTTFRRRVFGHVQARVKVSDLKNVFDSSLDQLSDLDAVRLCLLMLLEVGFMGCHVEEELATWRDSEAVVAEFLDLFISVVGWICIDCVVARWVTCVAVVHLIKARSS</sequence>
<reference evidence="1" key="1">
    <citation type="journal article" date="2017" name="Nature">
        <title>The sunflower genome provides insights into oil metabolism, flowering and Asterid evolution.</title>
        <authorList>
            <person name="Badouin H."/>
            <person name="Gouzy J."/>
            <person name="Grassa C.J."/>
            <person name="Murat F."/>
            <person name="Staton S.E."/>
            <person name="Cottret L."/>
            <person name="Lelandais-Briere C."/>
            <person name="Owens G.L."/>
            <person name="Carrere S."/>
            <person name="Mayjonade B."/>
            <person name="Legrand L."/>
            <person name="Gill N."/>
            <person name="Kane N.C."/>
            <person name="Bowers J.E."/>
            <person name="Hubner S."/>
            <person name="Bellec A."/>
            <person name="Berard A."/>
            <person name="Berges H."/>
            <person name="Blanchet N."/>
            <person name="Boniface M.C."/>
            <person name="Brunel D."/>
            <person name="Catrice O."/>
            <person name="Chaidir N."/>
            <person name="Claudel C."/>
            <person name="Donnadieu C."/>
            <person name="Faraut T."/>
            <person name="Fievet G."/>
            <person name="Helmstetter N."/>
            <person name="King M."/>
            <person name="Knapp S.J."/>
            <person name="Lai Z."/>
            <person name="Le Paslier M.C."/>
            <person name="Lippi Y."/>
            <person name="Lorenzon L."/>
            <person name="Mandel J.R."/>
            <person name="Marage G."/>
            <person name="Marchand G."/>
            <person name="Marquand E."/>
            <person name="Bret-Mestries E."/>
            <person name="Morien E."/>
            <person name="Nambeesan S."/>
            <person name="Nguyen T."/>
            <person name="Pegot-Espagnet P."/>
            <person name="Pouilly N."/>
            <person name="Raftis F."/>
            <person name="Sallet E."/>
            <person name="Schiex T."/>
            <person name="Thomas J."/>
            <person name="Vandecasteele C."/>
            <person name="Vares D."/>
            <person name="Vear F."/>
            <person name="Vautrin S."/>
            <person name="Crespi M."/>
            <person name="Mangin B."/>
            <person name="Burke J.M."/>
            <person name="Salse J."/>
            <person name="Munos S."/>
            <person name="Vincourt P."/>
            <person name="Rieseberg L.H."/>
            <person name="Langlade N.B."/>
        </authorList>
    </citation>
    <scope>NUCLEOTIDE SEQUENCE</scope>
    <source>
        <tissue evidence="1">Leaves</tissue>
    </source>
</reference>
<name>A0A9K3NEW0_HELAN</name>
<dbReference type="Gramene" id="mRNA:HanXRQr2_Chr07g0278811">
    <property type="protein sequence ID" value="mRNA:HanXRQr2_Chr07g0278811"/>
    <property type="gene ID" value="HanXRQr2_Chr07g0278811"/>
</dbReference>